<keyword evidence="2" id="KW-0378">Hydrolase</keyword>
<keyword evidence="3" id="KW-0472">Membrane</keyword>
<dbReference type="PANTHER" id="PTHR12670:SF1">
    <property type="entry name" value="NEUTRAL CERAMIDASE"/>
    <property type="match status" value="1"/>
</dbReference>
<evidence type="ECO:0000256" key="1">
    <source>
        <dbReference type="ARBA" id="ARBA00019235"/>
    </source>
</evidence>
<keyword evidence="2" id="KW-0746">Sphingolipid metabolism</keyword>
<comment type="similarity">
    <text evidence="2">Belongs to the neutral ceramidase family.</text>
</comment>
<dbReference type="PANTHER" id="PTHR12670">
    <property type="entry name" value="CERAMIDASE"/>
    <property type="match status" value="1"/>
</dbReference>
<keyword evidence="3" id="KW-1133">Transmembrane helix</keyword>
<evidence type="ECO:0000256" key="3">
    <source>
        <dbReference type="SAM" id="Phobius"/>
    </source>
</evidence>
<evidence type="ECO:0000313" key="6">
    <source>
        <dbReference type="EMBL" id="KAJ7407775.1"/>
    </source>
</evidence>
<dbReference type="InterPro" id="IPR006823">
    <property type="entry name" value="Ceramidase_alk"/>
</dbReference>
<dbReference type="EMBL" id="WHWB01034582">
    <property type="protein sequence ID" value="KAJ7407775.1"/>
    <property type="molecule type" value="Genomic_DNA"/>
</dbReference>
<feature type="domain" description="Neutral/alkaline non-lysosomal ceramidase N-terminal" evidence="4">
    <location>
        <begin position="300"/>
        <end position="656"/>
    </location>
</feature>
<dbReference type="Pfam" id="PF14360">
    <property type="entry name" value="PAP2_C"/>
    <property type="match status" value="1"/>
</dbReference>
<feature type="transmembrane region" description="Helical" evidence="3">
    <location>
        <begin position="108"/>
        <end position="129"/>
    </location>
</feature>
<dbReference type="Pfam" id="PF04734">
    <property type="entry name" value="Ceramidase_alk"/>
    <property type="match status" value="1"/>
</dbReference>
<reference evidence="6" key="1">
    <citation type="submission" date="2019-10" db="EMBL/GenBank/DDBJ databases">
        <authorList>
            <person name="Soares A.E.R."/>
            <person name="Aleixo A."/>
            <person name="Schneider P."/>
            <person name="Miyaki C.Y."/>
            <person name="Schneider M.P."/>
            <person name="Mello C."/>
            <person name="Vasconcelos A.T.R."/>
        </authorList>
    </citation>
    <scope>NUCLEOTIDE SEQUENCE</scope>
    <source>
        <tissue evidence="6">Muscle</tissue>
    </source>
</reference>
<comment type="catalytic activity">
    <reaction evidence="2">
        <text>an N-acylsphing-4-enine + H2O = sphing-4-enine + a fatty acid</text>
        <dbReference type="Rhea" id="RHEA:20856"/>
        <dbReference type="ChEBI" id="CHEBI:15377"/>
        <dbReference type="ChEBI" id="CHEBI:28868"/>
        <dbReference type="ChEBI" id="CHEBI:52639"/>
        <dbReference type="ChEBI" id="CHEBI:57756"/>
        <dbReference type="EC" id="3.5.1.23"/>
    </reaction>
</comment>
<dbReference type="Proteomes" id="UP001145742">
    <property type="component" value="Unassembled WGS sequence"/>
</dbReference>
<evidence type="ECO:0000313" key="7">
    <source>
        <dbReference type="Proteomes" id="UP001145742"/>
    </source>
</evidence>
<sequence>MELLEQVQRRPPSCRGDWSISLWGQAGRAGNVQPGEKVVWRPLSTFQGLMGLFGDWESHLRRIMKLIAGGGLSITGSHNMCGDYLYSGHTVILTLTYLFIREYSPRRLWWYHWLCWALSMVGMFCILLAHDHYTVDVVVAYYITTRLFWWYHTMANQQVLKEASQTNLLARVWWYKPFQYFEKNVQGIVPRSYHWPLRWPALPRRRPVKYSRVASDTRQLSALTVGLSSSWSQGIPVPKESPKDKPPQVPVLASFGVNLVHLSFFQCLTHRLIQQFPSQTFQLGTGLELGHIPLAAGTGEETQMGYANPDQVGGGLLTHLYSRAFIVADPADSRRVVFVSADIGMMSQRVRMEVLGRLKSKYGDLYRQDNVILSGTHTHSGPAGYFQYTLFWITSKGLIRPSLNAIVNGIVKSIDIAHENMKRGKLFINRGTVENSQINRSPFSYLANPESERSRYSSNTDKEMVILKMVDEDGQELGLISWFAVHPVSMNNTNRLVNSDNVGYASYLFEQEKNKGMLPGEGSFVAAFASSNLGDVSPNTRGPTCVNTGESCDNPQSTCPVGGATMCMAKGPGRDMFESTRIIGQNIYLKAKELYEKASQEVRGPLSTAHQWVNMSDVSVELNATHKVKTCKPALGHSFAAGTIDGVGAFNFTQGLSVLVRKQLQKDMTMP</sequence>
<organism evidence="6 7">
    <name type="scientific">Willisornis vidua</name>
    <name type="common">Xingu scale-backed antbird</name>
    <dbReference type="NCBI Taxonomy" id="1566151"/>
    <lineage>
        <taxon>Eukaryota</taxon>
        <taxon>Metazoa</taxon>
        <taxon>Chordata</taxon>
        <taxon>Craniata</taxon>
        <taxon>Vertebrata</taxon>
        <taxon>Euteleostomi</taxon>
        <taxon>Archelosauria</taxon>
        <taxon>Archosauria</taxon>
        <taxon>Dinosauria</taxon>
        <taxon>Saurischia</taxon>
        <taxon>Theropoda</taxon>
        <taxon>Coelurosauria</taxon>
        <taxon>Aves</taxon>
        <taxon>Neognathae</taxon>
        <taxon>Neoaves</taxon>
        <taxon>Telluraves</taxon>
        <taxon>Australaves</taxon>
        <taxon>Passeriformes</taxon>
        <taxon>Thamnophilidae</taxon>
        <taxon>Willisornis</taxon>
    </lineage>
</organism>
<accession>A0ABQ9CXD5</accession>
<dbReference type="InterPro" id="IPR031329">
    <property type="entry name" value="NEUT/ALK_ceramidase_N"/>
</dbReference>
<protein>
    <recommendedName>
        <fullName evidence="1 2">Neutral ceramidase</fullName>
        <ecNumber evidence="2">3.5.1.23</ecNumber>
    </recommendedName>
</protein>
<name>A0ABQ9CXD5_9PASS</name>
<dbReference type="CDD" id="cd01610">
    <property type="entry name" value="PAP2_like"/>
    <property type="match status" value="1"/>
</dbReference>
<keyword evidence="7" id="KW-1185">Reference proteome</keyword>
<evidence type="ECO:0000259" key="5">
    <source>
        <dbReference type="Pfam" id="PF14360"/>
    </source>
</evidence>
<feature type="domain" description="Sphingomyelin synthase-like" evidence="5">
    <location>
        <begin position="80"/>
        <end position="153"/>
    </location>
</feature>
<proteinExistence type="inferred from homology"/>
<keyword evidence="2" id="KW-0443">Lipid metabolism</keyword>
<evidence type="ECO:0000256" key="2">
    <source>
        <dbReference type="RuleBase" id="RU366019"/>
    </source>
</evidence>
<gene>
    <name evidence="6" type="ORF">WISP_124804</name>
</gene>
<dbReference type="InterPro" id="IPR025749">
    <property type="entry name" value="Sphingomyelin_synth-like_dom"/>
</dbReference>
<keyword evidence="3" id="KW-0812">Transmembrane</keyword>
<comment type="caution">
    <text evidence="6">The sequence shown here is derived from an EMBL/GenBank/DDBJ whole genome shotgun (WGS) entry which is preliminary data.</text>
</comment>
<dbReference type="EC" id="3.5.1.23" evidence="2"/>
<evidence type="ECO:0000259" key="4">
    <source>
        <dbReference type="Pfam" id="PF04734"/>
    </source>
</evidence>